<feature type="region of interest" description="Disordered" evidence="1">
    <location>
        <begin position="160"/>
        <end position="179"/>
    </location>
</feature>
<feature type="region of interest" description="Disordered" evidence="1">
    <location>
        <begin position="35"/>
        <end position="56"/>
    </location>
</feature>
<evidence type="ECO:0000313" key="3">
    <source>
        <dbReference type="EMBL" id="MBZ5738175.1"/>
    </source>
</evidence>
<gene>
    <name evidence="3" type="ORF">K8U61_08365</name>
</gene>
<evidence type="ECO:0000313" key="4">
    <source>
        <dbReference type="Proteomes" id="UP000780875"/>
    </source>
</evidence>
<feature type="compositionally biased region" description="Low complexity" evidence="1">
    <location>
        <begin position="97"/>
        <end position="128"/>
    </location>
</feature>
<proteinExistence type="predicted"/>
<name>A0ABS7UAZ5_9ACTN</name>
<accession>A0ABS7UAZ5</accession>
<keyword evidence="2" id="KW-0472">Membrane</keyword>
<reference evidence="3 4" key="1">
    <citation type="submission" date="2021-09" db="EMBL/GenBank/DDBJ databases">
        <title>Whole genome sequence of Nocardioides sp. GBK3QG-3.</title>
        <authorList>
            <person name="Tuo L."/>
        </authorList>
    </citation>
    <scope>NUCLEOTIDE SEQUENCE [LARGE SCALE GENOMIC DNA]</scope>
    <source>
        <strain evidence="3 4">GBK3QG-3</strain>
    </source>
</reference>
<dbReference type="RefSeq" id="WP_224122544.1">
    <property type="nucleotide sequence ID" value="NZ_JAIQZJ010000003.1"/>
</dbReference>
<keyword evidence="2" id="KW-0812">Transmembrane</keyword>
<comment type="caution">
    <text evidence="3">The sequence shown here is derived from an EMBL/GenBank/DDBJ whole genome shotgun (WGS) entry which is preliminary data.</text>
</comment>
<feature type="region of interest" description="Disordered" evidence="1">
    <location>
        <begin position="97"/>
        <end position="135"/>
    </location>
</feature>
<keyword evidence="2" id="KW-1133">Transmembrane helix</keyword>
<sequence>MTTLSTDDDRIRELLADARHTGPIPDDVAARLDAALGELAGSSGEPLPEPVLPTPVPSPAVPDLAAARRRRTARNLLIAAAAVVVVGVGISRLDLSGVSSSADDSGSSADGPASASDAGGDAAAGSDGSLRKATGPTVVLDSDRFGHQVRALRLREPVASAPASGAYDAPTDGTTDGPADRLFGADGERSSELGAARASCDPASWGPGRRVKARYDGKAGVLIYRPAQGDTQVVELYLCGHDDPTRSITLPRR</sequence>
<feature type="compositionally biased region" description="Pro residues" evidence="1">
    <location>
        <begin position="47"/>
        <end position="56"/>
    </location>
</feature>
<keyword evidence="4" id="KW-1185">Reference proteome</keyword>
<dbReference type="EMBL" id="JAIQZJ010000003">
    <property type="protein sequence ID" value="MBZ5738175.1"/>
    <property type="molecule type" value="Genomic_DNA"/>
</dbReference>
<evidence type="ECO:0008006" key="5">
    <source>
        <dbReference type="Google" id="ProtNLM"/>
    </source>
</evidence>
<organism evidence="3 4">
    <name type="scientific">Nocardioides mangrovi</name>
    <dbReference type="NCBI Taxonomy" id="2874580"/>
    <lineage>
        <taxon>Bacteria</taxon>
        <taxon>Bacillati</taxon>
        <taxon>Actinomycetota</taxon>
        <taxon>Actinomycetes</taxon>
        <taxon>Propionibacteriales</taxon>
        <taxon>Nocardioidaceae</taxon>
        <taxon>Nocardioides</taxon>
    </lineage>
</organism>
<feature type="region of interest" description="Disordered" evidence="1">
    <location>
        <begin position="186"/>
        <end position="205"/>
    </location>
</feature>
<evidence type="ECO:0000256" key="2">
    <source>
        <dbReference type="SAM" id="Phobius"/>
    </source>
</evidence>
<protein>
    <recommendedName>
        <fullName evidence="5">DUF1707 domain-containing protein</fullName>
    </recommendedName>
</protein>
<evidence type="ECO:0000256" key="1">
    <source>
        <dbReference type="SAM" id="MobiDB-lite"/>
    </source>
</evidence>
<feature type="transmembrane region" description="Helical" evidence="2">
    <location>
        <begin position="76"/>
        <end position="93"/>
    </location>
</feature>
<dbReference type="Proteomes" id="UP000780875">
    <property type="component" value="Unassembled WGS sequence"/>
</dbReference>